<dbReference type="AlphaFoldDB" id="K9W378"/>
<proteinExistence type="predicted"/>
<dbReference type="HOGENOM" id="CLU_152443_0_0_3"/>
<dbReference type="KEGG" id="cep:Cri9333_3056"/>
<keyword evidence="4" id="KW-1185">Reference proteome</keyword>
<dbReference type="PATRIC" id="fig|1173022.3.peg.3307"/>
<feature type="region of interest" description="Disordered" evidence="1">
    <location>
        <begin position="65"/>
        <end position="116"/>
    </location>
</feature>
<feature type="signal peptide" evidence="2">
    <location>
        <begin position="1"/>
        <end position="37"/>
    </location>
</feature>
<dbReference type="RefSeq" id="WP_015204003.1">
    <property type="nucleotide sequence ID" value="NC_019753.1"/>
</dbReference>
<accession>K9W378</accession>
<keyword evidence="2" id="KW-0732">Signal</keyword>
<dbReference type="EMBL" id="CP003620">
    <property type="protein sequence ID" value="AFZ13895.1"/>
    <property type="molecule type" value="Genomic_DNA"/>
</dbReference>
<feature type="compositionally biased region" description="Basic and acidic residues" evidence="1">
    <location>
        <begin position="87"/>
        <end position="116"/>
    </location>
</feature>
<evidence type="ECO:0000313" key="4">
    <source>
        <dbReference type="Proteomes" id="UP000010472"/>
    </source>
</evidence>
<evidence type="ECO:0000256" key="2">
    <source>
        <dbReference type="SAM" id="SignalP"/>
    </source>
</evidence>
<dbReference type="eggNOG" id="ENOG5032X53">
    <property type="taxonomic scope" value="Bacteria"/>
</dbReference>
<reference evidence="3 4" key="1">
    <citation type="submission" date="2012-06" db="EMBL/GenBank/DDBJ databases">
        <title>Finished chromosome of genome of Crinalium epipsammum PCC 9333.</title>
        <authorList>
            <consortium name="US DOE Joint Genome Institute"/>
            <person name="Gugger M."/>
            <person name="Coursin T."/>
            <person name="Rippka R."/>
            <person name="Tandeau De Marsac N."/>
            <person name="Huntemann M."/>
            <person name="Wei C.-L."/>
            <person name="Han J."/>
            <person name="Detter J.C."/>
            <person name="Han C."/>
            <person name="Tapia R."/>
            <person name="Davenport K."/>
            <person name="Daligault H."/>
            <person name="Erkkila T."/>
            <person name="Gu W."/>
            <person name="Munk A.C.C."/>
            <person name="Teshima H."/>
            <person name="Xu Y."/>
            <person name="Chain P."/>
            <person name="Chen A."/>
            <person name="Krypides N."/>
            <person name="Mavromatis K."/>
            <person name="Markowitz V."/>
            <person name="Szeto E."/>
            <person name="Ivanova N."/>
            <person name="Mikhailova N."/>
            <person name="Ovchinnikova G."/>
            <person name="Pagani I."/>
            <person name="Pati A."/>
            <person name="Goodwin L."/>
            <person name="Peters L."/>
            <person name="Pitluck S."/>
            <person name="Woyke T."/>
            <person name="Kerfeld C."/>
        </authorList>
    </citation>
    <scope>NUCLEOTIDE SEQUENCE [LARGE SCALE GENOMIC DNA]</scope>
    <source>
        <strain evidence="3 4">PCC 9333</strain>
    </source>
</reference>
<sequence>MKSIRLNLSALIRPLRVVVAACVCAFLLFTAAAPAYSANASHPRSGETNLLDIERKSQEAVLENPYNLQETQQEASKGLNEIQGDSDIDKMKRPENSQGKSVEEKIEKALEKVTGK</sequence>
<name>K9W378_9CYAN</name>
<feature type="compositionally biased region" description="Polar residues" evidence="1">
    <location>
        <begin position="66"/>
        <end position="75"/>
    </location>
</feature>
<gene>
    <name evidence="3" type="ORF">Cri9333_3056</name>
</gene>
<organism evidence="3 4">
    <name type="scientific">Crinalium epipsammum PCC 9333</name>
    <dbReference type="NCBI Taxonomy" id="1173022"/>
    <lineage>
        <taxon>Bacteria</taxon>
        <taxon>Bacillati</taxon>
        <taxon>Cyanobacteriota</taxon>
        <taxon>Cyanophyceae</taxon>
        <taxon>Gomontiellales</taxon>
        <taxon>Gomontiellaceae</taxon>
        <taxon>Crinalium</taxon>
    </lineage>
</organism>
<feature type="chain" id="PRO_5003937305" evidence="2">
    <location>
        <begin position="38"/>
        <end position="116"/>
    </location>
</feature>
<dbReference type="Proteomes" id="UP000010472">
    <property type="component" value="Chromosome"/>
</dbReference>
<protein>
    <submittedName>
        <fullName evidence="3">Low temperature-induced protein</fullName>
    </submittedName>
</protein>
<dbReference type="OrthoDB" id="460499at2"/>
<evidence type="ECO:0000256" key="1">
    <source>
        <dbReference type="SAM" id="MobiDB-lite"/>
    </source>
</evidence>
<evidence type="ECO:0000313" key="3">
    <source>
        <dbReference type="EMBL" id="AFZ13895.1"/>
    </source>
</evidence>